<comment type="caution">
    <text evidence="2">The sequence shown here is derived from an EMBL/GenBank/DDBJ whole genome shotgun (WGS) entry which is preliminary data.</text>
</comment>
<dbReference type="AlphaFoldDB" id="A0A7J7Y5A3"/>
<protein>
    <submittedName>
        <fullName evidence="2">Uncharacterized protein</fullName>
    </submittedName>
</protein>
<dbReference type="Proteomes" id="UP000585614">
    <property type="component" value="Unassembled WGS sequence"/>
</dbReference>
<gene>
    <name evidence="2" type="ORF">mRhiFer1_010068</name>
</gene>
<evidence type="ECO:0000313" key="3">
    <source>
        <dbReference type="Proteomes" id="UP000585614"/>
    </source>
</evidence>
<proteinExistence type="predicted"/>
<feature type="compositionally biased region" description="Basic and acidic residues" evidence="1">
    <location>
        <begin position="67"/>
        <end position="84"/>
    </location>
</feature>
<accession>A0A7J7Y5A3</accession>
<name>A0A7J7Y5A3_RHIFE</name>
<evidence type="ECO:0000313" key="2">
    <source>
        <dbReference type="EMBL" id="KAF6357147.1"/>
    </source>
</evidence>
<sequence>MQKRSFKEIQQFAQIIEPERVGPKNPSLGCPAPERSSPALLLIACRPPLFINDSRVDLIISPTSGRGPDKRGLEPRRRHLGTDKSQLKRELVNWKKSLKNHLTMLYRKIKNSSLCCSSHPGLPESRRLIF</sequence>
<evidence type="ECO:0000256" key="1">
    <source>
        <dbReference type="SAM" id="MobiDB-lite"/>
    </source>
</evidence>
<reference evidence="2 3" key="1">
    <citation type="journal article" date="2020" name="Nature">
        <title>Six reference-quality genomes reveal evolution of bat adaptations.</title>
        <authorList>
            <person name="Jebb D."/>
            <person name="Huang Z."/>
            <person name="Pippel M."/>
            <person name="Hughes G.M."/>
            <person name="Lavrichenko K."/>
            <person name="Devanna P."/>
            <person name="Winkler S."/>
            <person name="Jermiin L.S."/>
            <person name="Skirmuntt E.C."/>
            <person name="Katzourakis A."/>
            <person name="Burkitt-Gray L."/>
            <person name="Ray D.A."/>
            <person name="Sullivan K.A.M."/>
            <person name="Roscito J.G."/>
            <person name="Kirilenko B.M."/>
            <person name="Davalos L.M."/>
            <person name="Corthals A.P."/>
            <person name="Power M.L."/>
            <person name="Jones G."/>
            <person name="Ransome R.D."/>
            <person name="Dechmann D.K.N."/>
            <person name="Locatelli A.G."/>
            <person name="Puechmaille S.J."/>
            <person name="Fedrigo O."/>
            <person name="Jarvis E.D."/>
            <person name="Hiller M."/>
            <person name="Vernes S.C."/>
            <person name="Myers E.W."/>
            <person name="Teeling E.C."/>
        </authorList>
    </citation>
    <scope>NUCLEOTIDE SEQUENCE [LARGE SCALE GENOMIC DNA]</scope>
    <source>
        <strain evidence="2">MRhiFer1</strain>
        <tissue evidence="2">Lung</tissue>
    </source>
</reference>
<dbReference type="EMBL" id="JACAGC010000007">
    <property type="protein sequence ID" value="KAF6357147.1"/>
    <property type="molecule type" value="Genomic_DNA"/>
</dbReference>
<organism evidence="2 3">
    <name type="scientific">Rhinolophus ferrumequinum</name>
    <name type="common">Greater horseshoe bat</name>
    <dbReference type="NCBI Taxonomy" id="59479"/>
    <lineage>
        <taxon>Eukaryota</taxon>
        <taxon>Metazoa</taxon>
        <taxon>Chordata</taxon>
        <taxon>Craniata</taxon>
        <taxon>Vertebrata</taxon>
        <taxon>Euteleostomi</taxon>
        <taxon>Mammalia</taxon>
        <taxon>Eutheria</taxon>
        <taxon>Laurasiatheria</taxon>
        <taxon>Chiroptera</taxon>
        <taxon>Yinpterochiroptera</taxon>
        <taxon>Rhinolophoidea</taxon>
        <taxon>Rhinolophidae</taxon>
        <taxon>Rhinolophinae</taxon>
        <taxon>Rhinolophus</taxon>
    </lineage>
</organism>
<feature type="region of interest" description="Disordered" evidence="1">
    <location>
        <begin position="61"/>
        <end position="84"/>
    </location>
</feature>